<dbReference type="Gene3D" id="3.40.50.720">
    <property type="entry name" value="NAD(P)-binding Rossmann-like Domain"/>
    <property type="match status" value="1"/>
</dbReference>
<evidence type="ECO:0000313" key="2">
    <source>
        <dbReference type="EMBL" id="KIG12180.1"/>
    </source>
</evidence>
<evidence type="ECO:0000313" key="3">
    <source>
        <dbReference type="Proteomes" id="UP000031599"/>
    </source>
</evidence>
<name>A0A0C2CR65_9BACT</name>
<accession>A0A0C2CR65</accession>
<sequence>MTETPEVIAVAGASGFVGSALGPVLARRFETVGLSRRARPPGGGYGQWRATDLFSLADAERGLAGCDRAVYLVHSMLPTDRLARGRFEDFDLICADNFARAASRVGVKQIIYLGGLVPSDAREGLSRHLASRLETERTLASHGVPVVALRAGLVIGAGGSSFVIMRQLVSRLPLMVCPAWTGTLTQPVALADVVRIIDRCFGHEQLAGSHDIGCPEAVTYRDMMLATAEALGKKRRLISVPLLTIGLSRLWVSLVTGAPKELVAPLIQSLAHPMVARDLELQRKLGLEPTTLKAALAAALDPNQALRTRLGPSVSSRGLSNSPLASAAEPPSLTPSARLSASALDLGLETPASSRTELAPLSKPPSPVVRRRSRRRSALVRAVHRMHVAPGRDAVWVAREYMTWLPRTLGPILRVEIVGDRTRFYARPIATPLLELTLSPERSTPDRQLLYVTGGLLADLNASTRPRLEFRMLDGGTTVLAAVHDFAPSLPWPIYLTTQALVHDWVMHRFCRHLEAASAHMGL</sequence>
<feature type="compositionally biased region" description="Polar residues" evidence="1">
    <location>
        <begin position="313"/>
        <end position="324"/>
    </location>
</feature>
<proteinExistence type="predicted"/>
<dbReference type="SUPFAM" id="SSF51735">
    <property type="entry name" value="NAD(P)-binding Rossmann-fold domains"/>
    <property type="match status" value="1"/>
</dbReference>
<dbReference type="EMBL" id="JMCC02000147">
    <property type="protein sequence ID" value="KIG12180.1"/>
    <property type="molecule type" value="Genomic_DNA"/>
</dbReference>
<organism evidence="2 3">
    <name type="scientific">Enhygromyxa salina</name>
    <dbReference type="NCBI Taxonomy" id="215803"/>
    <lineage>
        <taxon>Bacteria</taxon>
        <taxon>Pseudomonadati</taxon>
        <taxon>Myxococcota</taxon>
        <taxon>Polyangia</taxon>
        <taxon>Nannocystales</taxon>
        <taxon>Nannocystaceae</taxon>
        <taxon>Enhygromyxa</taxon>
    </lineage>
</organism>
<evidence type="ECO:0000256" key="1">
    <source>
        <dbReference type="SAM" id="MobiDB-lite"/>
    </source>
</evidence>
<reference evidence="2 3" key="1">
    <citation type="submission" date="2014-12" db="EMBL/GenBank/DDBJ databases">
        <title>Genome assembly of Enhygromyxa salina DSM 15201.</title>
        <authorList>
            <person name="Sharma G."/>
            <person name="Subramanian S."/>
        </authorList>
    </citation>
    <scope>NUCLEOTIDE SEQUENCE [LARGE SCALE GENOMIC DNA]</scope>
    <source>
        <strain evidence="2 3">DSM 15201</strain>
    </source>
</reference>
<feature type="region of interest" description="Disordered" evidence="1">
    <location>
        <begin position="311"/>
        <end position="335"/>
    </location>
</feature>
<protein>
    <submittedName>
        <fullName evidence="2">Putative nucleoside-diphosphate-sugar epimerase</fullName>
    </submittedName>
</protein>
<feature type="region of interest" description="Disordered" evidence="1">
    <location>
        <begin position="354"/>
        <end position="373"/>
    </location>
</feature>
<dbReference type="Proteomes" id="UP000031599">
    <property type="component" value="Unassembled WGS sequence"/>
</dbReference>
<dbReference type="InterPro" id="IPR036291">
    <property type="entry name" value="NAD(P)-bd_dom_sf"/>
</dbReference>
<comment type="caution">
    <text evidence="2">The sequence shown here is derived from an EMBL/GenBank/DDBJ whole genome shotgun (WGS) entry which is preliminary data.</text>
</comment>
<gene>
    <name evidence="2" type="ORF">DB30_01863</name>
</gene>
<dbReference type="RefSeq" id="WP_052558263.1">
    <property type="nucleotide sequence ID" value="NZ_JMCC02000147.1"/>
</dbReference>
<dbReference type="AlphaFoldDB" id="A0A0C2CR65"/>